<evidence type="ECO:0000256" key="4">
    <source>
        <dbReference type="ARBA" id="ARBA00022723"/>
    </source>
</evidence>
<name>A0AAJ6ADW7_GLAPU</name>
<dbReference type="GO" id="GO:0008973">
    <property type="term" value="F:phosphopentomutase activity"/>
    <property type="evidence" value="ECO:0007669"/>
    <property type="project" value="TreeGrafter"/>
</dbReference>
<evidence type="ECO:0000256" key="7">
    <source>
        <dbReference type="RuleBase" id="RU004326"/>
    </source>
</evidence>
<dbReference type="Pfam" id="PF00408">
    <property type="entry name" value="PGM_PMM_IV"/>
    <property type="match status" value="1"/>
</dbReference>
<dbReference type="InterPro" id="IPR036900">
    <property type="entry name" value="A-D-PHexomutase_C_sf"/>
</dbReference>
<evidence type="ECO:0000259" key="8">
    <source>
        <dbReference type="Pfam" id="PF00408"/>
    </source>
</evidence>
<dbReference type="InterPro" id="IPR005846">
    <property type="entry name" value="A-D-PHexomutase_a/b/a-III"/>
</dbReference>
<dbReference type="Pfam" id="PF02879">
    <property type="entry name" value="PGM_PMM_II"/>
    <property type="match status" value="1"/>
</dbReference>
<gene>
    <name evidence="12" type="ORF">QBL01_03120</name>
</gene>
<dbReference type="RefSeq" id="WP_021111028.1">
    <property type="nucleotide sequence ID" value="NZ_CP049089.1"/>
</dbReference>
<dbReference type="InterPro" id="IPR005845">
    <property type="entry name" value="A-D-PHexomutase_a/b/a-II"/>
</dbReference>
<proteinExistence type="inferred from homology"/>
<evidence type="ECO:0000256" key="5">
    <source>
        <dbReference type="ARBA" id="ARBA00022842"/>
    </source>
</evidence>
<dbReference type="GO" id="GO:0000287">
    <property type="term" value="F:magnesium ion binding"/>
    <property type="evidence" value="ECO:0007669"/>
    <property type="project" value="InterPro"/>
</dbReference>
<dbReference type="CDD" id="cd05799">
    <property type="entry name" value="PGM2"/>
    <property type="match status" value="1"/>
</dbReference>
<feature type="domain" description="Alpha-D-phosphohexomutase alpha/beta/alpha" evidence="9">
    <location>
        <begin position="50"/>
        <end position="189"/>
    </location>
</feature>
<comment type="similarity">
    <text evidence="2 7">Belongs to the phosphohexose mutase family.</text>
</comment>
<feature type="domain" description="Alpha-D-phosphohexomutase alpha/beta/alpha" evidence="11">
    <location>
        <begin position="323"/>
        <end position="436"/>
    </location>
</feature>
<dbReference type="Proteomes" id="UP001222296">
    <property type="component" value="Chromosome"/>
</dbReference>
<feature type="domain" description="Alpha-D-phosphohexomutase alpha/beta/alpha" evidence="10">
    <location>
        <begin position="213"/>
        <end position="314"/>
    </location>
</feature>
<dbReference type="Gene3D" id="3.30.310.50">
    <property type="entry name" value="Alpha-D-phosphohexomutase, C-terminal domain"/>
    <property type="match status" value="1"/>
</dbReference>
<dbReference type="InterPro" id="IPR005844">
    <property type="entry name" value="A-D-PHexomutase_a/b/a-I"/>
</dbReference>
<dbReference type="AlphaFoldDB" id="A0AAJ6ADW7"/>
<evidence type="ECO:0000313" key="12">
    <source>
        <dbReference type="EMBL" id="WGE10606.1"/>
    </source>
</evidence>
<keyword evidence="5 7" id="KW-0460">Magnesium</keyword>
<evidence type="ECO:0000259" key="9">
    <source>
        <dbReference type="Pfam" id="PF02878"/>
    </source>
</evidence>
<evidence type="ECO:0000256" key="3">
    <source>
        <dbReference type="ARBA" id="ARBA00022553"/>
    </source>
</evidence>
<dbReference type="InterPro" id="IPR005843">
    <property type="entry name" value="A-D-PHexomutase_C"/>
</dbReference>
<evidence type="ECO:0000256" key="6">
    <source>
        <dbReference type="ARBA" id="ARBA00023235"/>
    </source>
</evidence>
<keyword evidence="3" id="KW-0597">Phosphoprotein</keyword>
<dbReference type="PROSITE" id="PS00710">
    <property type="entry name" value="PGM_PMM"/>
    <property type="match status" value="1"/>
</dbReference>
<dbReference type="GO" id="GO:0006166">
    <property type="term" value="P:purine ribonucleoside salvage"/>
    <property type="evidence" value="ECO:0007669"/>
    <property type="project" value="TreeGrafter"/>
</dbReference>
<dbReference type="SUPFAM" id="SSF55957">
    <property type="entry name" value="Phosphoglucomutase, C-terminal domain"/>
    <property type="match status" value="1"/>
</dbReference>
<dbReference type="EMBL" id="CP121769">
    <property type="protein sequence ID" value="WGE10606.1"/>
    <property type="molecule type" value="Genomic_DNA"/>
</dbReference>
<dbReference type="SUPFAM" id="SSF53738">
    <property type="entry name" value="Phosphoglucomutase, first 3 domains"/>
    <property type="match status" value="3"/>
</dbReference>
<sequence length="552" mass="60037">METLFQVAQNWLDQDPDLETRAELEQLISQAKANDAKAQAELANRFDGRLQFGTAGLRGRLQAGSMGMNRVLVAQAAGGLAEFLKGYDKEPSIVLGYDGRKNSDVFARDTAEIMAAAGIKTYLLPRKLPTPVLAYAIKYFDTTAGVMVTASHNPPEDNGYKVYLGKANGGGQIVSPADQEIAACIDKVAQGSIKDLPRSQNYTVLDDEIVDAYIAKTASLAKEPQVDINYVYTAMHGVGYEVLSKTLAKAGLPQPSIVAEQVWPDGTFPTVNFPNPEEKGALDLAIKVAKERNAEFIIANDPDADRLAVAVPDAQGNWKPLHGNVIGCFLGWYLAKQYHAQGKKGILACSLVSSPALAEIAKKYGFESEETLTGFKYIGKVNGLLFGFEEALGYLVDPDKVRDKDGISAAIMFLDLVRNLKKQGKTLADYADDFTKEFGAYVSGQISIRVDDLSAIGKLMTALRTNPPSEVGGFKVATFLDHTKTDRQSDILVFVLENGSRLIARPSGTEPKIKFYLDARGTDPKNAEEVLAQFDASVRAILRQEQYGKQDC</sequence>
<accession>A0AAJ6ADW7</accession>
<comment type="cofactor">
    <cofactor evidence="1">
        <name>Mg(2+)</name>
        <dbReference type="ChEBI" id="CHEBI:18420"/>
    </cofactor>
</comment>
<dbReference type="PANTHER" id="PTHR45745">
    <property type="entry name" value="PHOSPHOMANNOMUTASE 45A"/>
    <property type="match status" value="1"/>
</dbReference>
<dbReference type="InterPro" id="IPR016055">
    <property type="entry name" value="A-D-PHexomutase_a/b/a-I/II/III"/>
</dbReference>
<evidence type="ECO:0000313" key="13">
    <source>
        <dbReference type="Proteomes" id="UP001222296"/>
    </source>
</evidence>
<evidence type="ECO:0000256" key="2">
    <source>
        <dbReference type="ARBA" id="ARBA00010231"/>
    </source>
</evidence>
<evidence type="ECO:0000256" key="1">
    <source>
        <dbReference type="ARBA" id="ARBA00001946"/>
    </source>
</evidence>
<protein>
    <submittedName>
        <fullName evidence="12">Phospho-sugar mutase</fullName>
        <ecNumber evidence="12">5.4.2.-</ecNumber>
    </submittedName>
</protein>
<dbReference type="PANTHER" id="PTHR45745:SF1">
    <property type="entry name" value="PHOSPHOGLUCOMUTASE 2B-RELATED"/>
    <property type="match status" value="1"/>
</dbReference>
<feature type="domain" description="Alpha-D-phosphohexomutase C-terminal" evidence="8">
    <location>
        <begin position="475"/>
        <end position="533"/>
    </location>
</feature>
<dbReference type="InterPro" id="IPR016066">
    <property type="entry name" value="A-D-PHexomutase_CS"/>
</dbReference>
<dbReference type="Pfam" id="PF02878">
    <property type="entry name" value="PGM_PMM_I"/>
    <property type="match status" value="1"/>
</dbReference>
<organism evidence="12 13">
    <name type="scientific">Glaesserella parasuis</name>
    <name type="common">Haemophilus parasuis</name>
    <dbReference type="NCBI Taxonomy" id="738"/>
    <lineage>
        <taxon>Bacteria</taxon>
        <taxon>Pseudomonadati</taxon>
        <taxon>Pseudomonadota</taxon>
        <taxon>Gammaproteobacteria</taxon>
        <taxon>Pasteurellales</taxon>
        <taxon>Pasteurellaceae</taxon>
        <taxon>Glaesserella</taxon>
    </lineage>
</organism>
<evidence type="ECO:0000259" key="11">
    <source>
        <dbReference type="Pfam" id="PF02880"/>
    </source>
</evidence>
<dbReference type="Gene3D" id="3.40.120.10">
    <property type="entry name" value="Alpha-D-Glucose-1,6-Bisphosphate, subunit A, domain 3"/>
    <property type="match status" value="3"/>
</dbReference>
<reference evidence="12" key="1">
    <citation type="submission" date="2023-04" db="EMBL/GenBank/DDBJ databases">
        <title>Molecular characterization of the Integrative and Conjugative elements harboring multidrug-resistance gene from Glaesserella (Haemophilus) parasuis.</title>
        <authorList>
            <person name="Che Y."/>
            <person name="Zhou L."/>
        </authorList>
    </citation>
    <scope>NUCLEOTIDE SEQUENCE</scope>
    <source>
        <strain evidence="12">Z44</strain>
    </source>
</reference>
<evidence type="ECO:0000259" key="10">
    <source>
        <dbReference type="Pfam" id="PF02879"/>
    </source>
</evidence>
<dbReference type="GO" id="GO:0005975">
    <property type="term" value="P:carbohydrate metabolic process"/>
    <property type="evidence" value="ECO:0007669"/>
    <property type="project" value="InterPro"/>
</dbReference>
<keyword evidence="4 7" id="KW-0479">Metal-binding</keyword>
<keyword evidence="6 12" id="KW-0413">Isomerase</keyword>
<dbReference type="EC" id="5.4.2.-" evidence="12"/>
<dbReference type="Pfam" id="PF02880">
    <property type="entry name" value="PGM_PMM_III"/>
    <property type="match status" value="1"/>
</dbReference>